<dbReference type="PANTHER" id="PTHR23048:SF45">
    <property type="entry name" value="CALMODULIN LIKE 4"/>
    <property type="match status" value="1"/>
</dbReference>
<dbReference type="Proteomes" id="UP000518266">
    <property type="component" value="Unassembled WGS sequence"/>
</dbReference>
<dbReference type="FunFam" id="1.10.238.10:FF:000527">
    <property type="entry name" value="Calmodulin-3"/>
    <property type="match status" value="1"/>
</dbReference>
<keyword evidence="5" id="KW-0106">Calcium</keyword>
<dbReference type="InterPro" id="IPR011992">
    <property type="entry name" value="EF-hand-dom_pair"/>
</dbReference>
<dbReference type="AlphaFoldDB" id="A0A7J5X7G7"/>
<dbReference type="SMART" id="SM00054">
    <property type="entry name" value="EFh"/>
    <property type="match status" value="4"/>
</dbReference>
<comment type="function">
    <text evidence="6">Calmodulin acts as part of a calcium signal transduction pathway by mediating the control of a large number of enzymes, ion channels, aquaporins and other proteins through calcium-binding. Calcium-binding is required for the activation of calmodulin. Among the enzymes to be stimulated by the calmodulin-calcium complex are a number of protein kinases, such as myosin light-chain kinases and calmodulin-dependent protein kinase type II (CaMK2), and phosphatases.</text>
</comment>
<comment type="similarity">
    <text evidence="1">Belongs to the calmodulin family.</text>
</comment>
<feature type="non-terminal residue" evidence="8">
    <location>
        <position position="194"/>
    </location>
</feature>
<evidence type="ECO:0000256" key="5">
    <source>
        <dbReference type="ARBA" id="ARBA00022837"/>
    </source>
</evidence>
<evidence type="ECO:0000256" key="1">
    <source>
        <dbReference type="ARBA" id="ARBA00009763"/>
    </source>
</evidence>
<dbReference type="InterPro" id="IPR002048">
    <property type="entry name" value="EF_hand_dom"/>
</dbReference>
<dbReference type="PROSITE" id="PS50222">
    <property type="entry name" value="EF_HAND_2"/>
    <property type="match status" value="2"/>
</dbReference>
<reference evidence="8 9" key="1">
    <citation type="submission" date="2020-03" db="EMBL/GenBank/DDBJ databases">
        <title>Dissostichus mawsoni Genome sequencing and assembly.</title>
        <authorList>
            <person name="Park H."/>
        </authorList>
    </citation>
    <scope>NUCLEOTIDE SEQUENCE [LARGE SCALE GENOMIC DNA]</scope>
    <source>
        <strain evidence="8">DM0001</strain>
        <tissue evidence="8">Muscle</tissue>
    </source>
</reference>
<dbReference type="InterPro" id="IPR050230">
    <property type="entry name" value="CALM/Myosin/TropC-like"/>
</dbReference>
<evidence type="ECO:0000259" key="7">
    <source>
        <dbReference type="PROSITE" id="PS50222"/>
    </source>
</evidence>
<accession>A0A7J5X7G7</accession>
<keyword evidence="4" id="KW-0677">Repeat</keyword>
<keyword evidence="2" id="KW-0488">Methylation</keyword>
<dbReference type="GO" id="GO:0016460">
    <property type="term" value="C:myosin II complex"/>
    <property type="evidence" value="ECO:0007669"/>
    <property type="project" value="TreeGrafter"/>
</dbReference>
<dbReference type="CDD" id="cd00051">
    <property type="entry name" value="EFh"/>
    <property type="match status" value="1"/>
</dbReference>
<proteinExistence type="inferred from homology"/>
<keyword evidence="9" id="KW-1185">Reference proteome</keyword>
<keyword evidence="3" id="KW-0479">Metal-binding</keyword>
<evidence type="ECO:0000256" key="2">
    <source>
        <dbReference type="ARBA" id="ARBA00022481"/>
    </source>
</evidence>
<sequence length="194" mass="22454">AKFFTPVQINEFKECFSLYDKKQKGKIVAKDLITVMRCLGTSPTFGEIERHLQIHKIEKTGELDFSTFLTMMHRQMQQEDPKAEILEALRMTDKQKKGYIQASELRAKLTMLGEKLTNKEGKVNSRWKSAECMTNISQQKEEAASLFRFNSTYKADFCVPRLVDELFKEANVKSNGTVNYEEFTQMVTLPPVDY</sequence>
<dbReference type="EMBL" id="JAAKFY010000027">
    <property type="protein sequence ID" value="KAF3832912.1"/>
    <property type="molecule type" value="Genomic_DNA"/>
</dbReference>
<comment type="caution">
    <text evidence="8">The sequence shown here is derived from an EMBL/GenBank/DDBJ whole genome shotgun (WGS) entry which is preliminary data.</text>
</comment>
<dbReference type="PANTHER" id="PTHR23048">
    <property type="entry name" value="MYOSIN LIGHT CHAIN 1, 3"/>
    <property type="match status" value="1"/>
</dbReference>
<evidence type="ECO:0000256" key="6">
    <source>
        <dbReference type="ARBA" id="ARBA00037485"/>
    </source>
</evidence>
<dbReference type="SUPFAM" id="SSF47473">
    <property type="entry name" value="EF-hand"/>
    <property type="match status" value="1"/>
</dbReference>
<evidence type="ECO:0000313" key="9">
    <source>
        <dbReference type="Proteomes" id="UP000518266"/>
    </source>
</evidence>
<dbReference type="Gene3D" id="1.10.238.10">
    <property type="entry name" value="EF-hand"/>
    <property type="match status" value="2"/>
</dbReference>
<name>A0A7J5X7G7_DISMA</name>
<feature type="domain" description="EF-hand" evidence="7">
    <location>
        <begin position="7"/>
        <end position="42"/>
    </location>
</feature>
<evidence type="ECO:0000256" key="3">
    <source>
        <dbReference type="ARBA" id="ARBA00022723"/>
    </source>
</evidence>
<dbReference type="OrthoDB" id="435273at2759"/>
<feature type="domain" description="EF-hand" evidence="7">
    <location>
        <begin position="80"/>
        <end position="115"/>
    </location>
</feature>
<protein>
    <recommendedName>
        <fullName evidence="7">EF-hand domain-containing protein</fullName>
    </recommendedName>
</protein>
<evidence type="ECO:0000256" key="4">
    <source>
        <dbReference type="ARBA" id="ARBA00022737"/>
    </source>
</evidence>
<gene>
    <name evidence="8" type="ORF">F7725_026577</name>
</gene>
<evidence type="ECO:0000313" key="8">
    <source>
        <dbReference type="EMBL" id="KAF3832912.1"/>
    </source>
</evidence>
<dbReference type="GO" id="GO:0005509">
    <property type="term" value="F:calcium ion binding"/>
    <property type="evidence" value="ECO:0007669"/>
    <property type="project" value="InterPro"/>
</dbReference>
<organism evidence="8 9">
    <name type="scientific">Dissostichus mawsoni</name>
    <name type="common">Antarctic cod</name>
    <dbReference type="NCBI Taxonomy" id="36200"/>
    <lineage>
        <taxon>Eukaryota</taxon>
        <taxon>Metazoa</taxon>
        <taxon>Chordata</taxon>
        <taxon>Craniata</taxon>
        <taxon>Vertebrata</taxon>
        <taxon>Euteleostomi</taxon>
        <taxon>Actinopterygii</taxon>
        <taxon>Neopterygii</taxon>
        <taxon>Teleostei</taxon>
        <taxon>Neoteleostei</taxon>
        <taxon>Acanthomorphata</taxon>
        <taxon>Eupercaria</taxon>
        <taxon>Perciformes</taxon>
        <taxon>Notothenioidei</taxon>
        <taxon>Nototheniidae</taxon>
        <taxon>Dissostichus</taxon>
    </lineage>
</organism>